<protein>
    <submittedName>
        <fullName evidence="5">Norsolorinic acid reductase A</fullName>
    </submittedName>
</protein>
<dbReference type="PANTHER" id="PTHR43364">
    <property type="entry name" value="NADH-SPECIFIC METHYLGLYOXAL REDUCTASE-RELATED"/>
    <property type="match status" value="1"/>
</dbReference>
<keyword evidence="6" id="KW-1185">Reference proteome</keyword>
<evidence type="ECO:0000313" key="5">
    <source>
        <dbReference type="EMBL" id="RDW90747.1"/>
    </source>
</evidence>
<evidence type="ECO:0000313" key="6">
    <source>
        <dbReference type="Proteomes" id="UP000256690"/>
    </source>
</evidence>
<dbReference type="Proteomes" id="UP000256690">
    <property type="component" value="Unassembled WGS sequence"/>
</dbReference>
<accession>A0A3D8SWP8</accession>
<dbReference type="STRING" id="1810919.A0A3D8SWP8"/>
<dbReference type="SUPFAM" id="SSF51430">
    <property type="entry name" value="NAD(P)-linked oxidoreductase"/>
    <property type="match status" value="1"/>
</dbReference>
<proteinExistence type="inferred from homology"/>
<dbReference type="GeneID" id="38112892"/>
<dbReference type="RefSeq" id="XP_026607701.1">
    <property type="nucleotide sequence ID" value="XM_026744538.1"/>
</dbReference>
<dbReference type="AlphaFoldDB" id="A0A3D8SWP8"/>
<organism evidence="5 6">
    <name type="scientific">Aspergillus mulundensis</name>
    <dbReference type="NCBI Taxonomy" id="1810919"/>
    <lineage>
        <taxon>Eukaryota</taxon>
        <taxon>Fungi</taxon>
        <taxon>Dikarya</taxon>
        <taxon>Ascomycota</taxon>
        <taxon>Pezizomycotina</taxon>
        <taxon>Eurotiomycetes</taxon>
        <taxon>Eurotiomycetidae</taxon>
        <taxon>Eurotiales</taxon>
        <taxon>Aspergillaceae</taxon>
        <taxon>Aspergillus</taxon>
        <taxon>Aspergillus subgen. Nidulantes</taxon>
    </lineage>
</organism>
<evidence type="ECO:0000256" key="3">
    <source>
        <dbReference type="ARBA" id="ARBA00038157"/>
    </source>
</evidence>
<keyword evidence="1" id="KW-0521">NADP</keyword>
<evidence type="ECO:0000256" key="2">
    <source>
        <dbReference type="ARBA" id="ARBA00023002"/>
    </source>
</evidence>
<dbReference type="Pfam" id="PF00248">
    <property type="entry name" value="Aldo_ket_red"/>
    <property type="match status" value="1"/>
</dbReference>
<dbReference type="GO" id="GO:0016491">
    <property type="term" value="F:oxidoreductase activity"/>
    <property type="evidence" value="ECO:0007669"/>
    <property type="project" value="UniProtKB-KW"/>
</dbReference>
<evidence type="ECO:0000256" key="1">
    <source>
        <dbReference type="ARBA" id="ARBA00022857"/>
    </source>
</evidence>
<evidence type="ECO:0000259" key="4">
    <source>
        <dbReference type="Pfam" id="PF00248"/>
    </source>
</evidence>
<name>A0A3D8SWP8_9EURO</name>
<comment type="caution">
    <text evidence="5">The sequence shown here is derived from an EMBL/GenBank/DDBJ whole genome shotgun (WGS) entry which is preliminary data.</text>
</comment>
<dbReference type="PANTHER" id="PTHR43364:SF7">
    <property type="entry name" value="NADP-DEPENDENT OXIDOREDUCTASE DOMAIN-CONTAINING PROTEIN-RELATED"/>
    <property type="match status" value="1"/>
</dbReference>
<dbReference type="OrthoDB" id="48988at2759"/>
<reference evidence="5 6" key="1">
    <citation type="journal article" date="2018" name="IMA Fungus">
        <title>IMA Genome-F 9: Draft genome sequence of Annulohypoxylon stygium, Aspergillus mulundensis, Berkeleyomyces basicola (syn. Thielaviopsis basicola), Ceratocystis smalleyi, two Cercospora beticola strains, Coleophoma cylindrospora, Fusarium fracticaudum, Phialophora cf. hyalina, and Morchella septimelata.</title>
        <authorList>
            <person name="Wingfield B.D."/>
            <person name="Bills G.F."/>
            <person name="Dong Y."/>
            <person name="Huang W."/>
            <person name="Nel W.J."/>
            <person name="Swalarsk-Parry B.S."/>
            <person name="Vaghefi N."/>
            <person name="Wilken P.M."/>
            <person name="An Z."/>
            <person name="de Beer Z.W."/>
            <person name="De Vos L."/>
            <person name="Chen L."/>
            <person name="Duong T.A."/>
            <person name="Gao Y."/>
            <person name="Hammerbacher A."/>
            <person name="Kikkert J.R."/>
            <person name="Li Y."/>
            <person name="Li H."/>
            <person name="Li K."/>
            <person name="Li Q."/>
            <person name="Liu X."/>
            <person name="Ma X."/>
            <person name="Naidoo K."/>
            <person name="Pethybridge S.J."/>
            <person name="Sun J."/>
            <person name="Steenkamp E.T."/>
            <person name="van der Nest M.A."/>
            <person name="van Wyk S."/>
            <person name="Wingfield M.J."/>
            <person name="Xiong C."/>
            <person name="Yue Q."/>
            <person name="Zhang X."/>
        </authorList>
    </citation>
    <scope>NUCLEOTIDE SEQUENCE [LARGE SCALE GENOMIC DNA]</scope>
    <source>
        <strain evidence="5 6">DSM 5745</strain>
    </source>
</reference>
<dbReference type="InterPro" id="IPR036812">
    <property type="entry name" value="NAD(P)_OxRdtase_dom_sf"/>
</dbReference>
<comment type="similarity">
    <text evidence="3">Belongs to the aldo/keto reductase family. Aldo/keto reductase 2 subfamily.</text>
</comment>
<dbReference type="EMBL" id="PVWQ01000002">
    <property type="protein sequence ID" value="RDW90747.1"/>
    <property type="molecule type" value="Genomic_DNA"/>
</dbReference>
<keyword evidence="2" id="KW-0560">Oxidoreductase</keyword>
<dbReference type="InterPro" id="IPR023210">
    <property type="entry name" value="NADP_OxRdtase_dom"/>
</dbReference>
<sequence length="385" mass="42151">MGFYDPAPKPTSPLGFHRVLSPSAGIKVSPLCLGSMNFGTNWESFMGKCEKPEAFAIMDAFYDNGGNFIDTANCYQDNQSEEWIGEWMEARGNRDQMVIATKYTHGTHAHNHTNTPLQSNHVGNSLKSLSLSVASSLSRLRTSYIDILYLHWWDFTTDISEIMTGLNHLIAAGKVLYLGVSDTPAWVVVKGNAFARSHGLRPFSVYQGLWSAGVRDVEREIVPMCRDQGMGVTAFGVLGHGKFKAAAAAAEKREGSGRAAEMSERDVKVSGVLEGIARRKGCSLHAVALAYTLHKTPYVYPIIGGRTVDHLTANIEALSVELATDEMKEIDAAVLFDAGYPHTFLFGEQYGLDKTASDVWLTALSAHIDSPPHQQPVRARAQQNT</sequence>
<dbReference type="Gene3D" id="3.20.20.100">
    <property type="entry name" value="NADP-dependent oxidoreductase domain"/>
    <property type="match status" value="1"/>
</dbReference>
<feature type="domain" description="NADP-dependent oxidoreductase" evidence="4">
    <location>
        <begin position="30"/>
        <end position="333"/>
    </location>
</feature>
<gene>
    <name evidence="5" type="ORF">DSM5745_02522</name>
</gene>
<dbReference type="InterPro" id="IPR050523">
    <property type="entry name" value="AKR_Detox_Biosynth"/>
</dbReference>